<dbReference type="InterPro" id="IPR013094">
    <property type="entry name" value="AB_hydrolase_3"/>
</dbReference>
<proteinExistence type="predicted"/>
<protein>
    <recommendedName>
        <fullName evidence="3">Alpha/beta hydrolase fold-3 domain-containing protein</fullName>
    </recommendedName>
</protein>
<dbReference type="Gene3D" id="3.40.50.1820">
    <property type="entry name" value="alpha/beta hydrolase"/>
    <property type="match status" value="1"/>
</dbReference>
<feature type="chain" id="PRO_5030071296" description="Alpha/beta hydrolase fold-3 domain-containing protein" evidence="2">
    <location>
        <begin position="27"/>
        <end position="327"/>
    </location>
</feature>
<feature type="signal peptide" evidence="2">
    <location>
        <begin position="1"/>
        <end position="26"/>
    </location>
</feature>
<comment type="caution">
    <text evidence="4">The sequence shown here is derived from an EMBL/GenBank/DDBJ whole genome shotgun (WGS) entry which is preliminary data.</text>
</comment>
<accession>A0A401LJ39</accession>
<evidence type="ECO:0000313" key="4">
    <source>
        <dbReference type="EMBL" id="GBO94882.1"/>
    </source>
</evidence>
<evidence type="ECO:0000256" key="1">
    <source>
        <dbReference type="ARBA" id="ARBA00022801"/>
    </source>
</evidence>
<evidence type="ECO:0000259" key="3">
    <source>
        <dbReference type="Pfam" id="PF07859"/>
    </source>
</evidence>
<evidence type="ECO:0000313" key="5">
    <source>
        <dbReference type="Proteomes" id="UP000266091"/>
    </source>
</evidence>
<dbReference type="GO" id="GO:0016787">
    <property type="term" value="F:hydrolase activity"/>
    <property type="evidence" value="ECO:0007669"/>
    <property type="project" value="UniProtKB-KW"/>
</dbReference>
<sequence>MRLMNRFAKAAVFALCASLMSSFAWAGAFDLPSDGKILTGAAQQTYISGRMHDLRSGKVKITFSVTDGWEKQMLKAGEADLERYDYPAAKTNRILLQLHGGAYVQKLDDLYRITALTQGKLIGARTVYSLDYRVAPEAVYPAVLEEALAAYRGILASGARPSDIIVVGDSAGGNLALELALALKEKGLPQPAALILQSPWTDMGTSRVSRVTNFKKDLILGEGTPFSGPVVEAAYAGKLPVDDPRLSPVNADLRGLPPMLIQAGSYEVFLSEIEDLARKAGEAGVLTTLTVYPGMSHDFALCLPELQESIDSLKEIRDFVNRIDRAK</sequence>
<dbReference type="RefSeq" id="WP_116271066.1">
    <property type="nucleotide sequence ID" value="NZ_BGZJ01000002.1"/>
</dbReference>
<dbReference type="SUPFAM" id="SSF53474">
    <property type="entry name" value="alpha/beta-Hydrolases"/>
    <property type="match status" value="1"/>
</dbReference>
<gene>
    <name evidence="4" type="ORF">MESMUL_22360</name>
</gene>
<keyword evidence="2" id="KW-0732">Signal</keyword>
<reference evidence="4 5" key="1">
    <citation type="journal article" date="2018" name="Int. J. Syst. Evol. Microbiol.">
        <title>Mesosutterella multiformis gen. nov., sp. nov., a member of the family Sutterellaceae and Sutterella megalosphaeroides sp. nov., isolated from human faeces.</title>
        <authorList>
            <person name="Sakamoto M."/>
            <person name="Ikeyama N."/>
            <person name="Kunihiro T."/>
            <person name="Iino T."/>
            <person name="Yuki M."/>
            <person name="Ohkuma M."/>
        </authorList>
    </citation>
    <scope>NUCLEOTIDE SEQUENCE [LARGE SCALE GENOMIC DNA]</scope>
    <source>
        <strain evidence="4 5">4NBBH2</strain>
    </source>
</reference>
<dbReference type="PANTHER" id="PTHR48081:SF8">
    <property type="entry name" value="ALPHA_BETA HYDROLASE FOLD-3 DOMAIN-CONTAINING PROTEIN-RELATED"/>
    <property type="match status" value="1"/>
</dbReference>
<dbReference type="Pfam" id="PF07859">
    <property type="entry name" value="Abhydrolase_3"/>
    <property type="match status" value="1"/>
</dbReference>
<dbReference type="AlphaFoldDB" id="A0A388SER9"/>
<dbReference type="PANTHER" id="PTHR48081">
    <property type="entry name" value="AB HYDROLASE SUPERFAMILY PROTEIN C4A8.06C"/>
    <property type="match status" value="1"/>
</dbReference>
<keyword evidence="1" id="KW-0378">Hydrolase</keyword>
<dbReference type="OrthoDB" id="9794445at2"/>
<evidence type="ECO:0000256" key="2">
    <source>
        <dbReference type="SAM" id="SignalP"/>
    </source>
</evidence>
<dbReference type="InterPro" id="IPR050300">
    <property type="entry name" value="GDXG_lipolytic_enzyme"/>
</dbReference>
<dbReference type="InterPro" id="IPR029058">
    <property type="entry name" value="AB_hydrolase_fold"/>
</dbReference>
<dbReference type="Proteomes" id="UP000266091">
    <property type="component" value="Unassembled WGS sequence"/>
</dbReference>
<keyword evidence="5" id="KW-1185">Reference proteome</keyword>
<name>A0A388SER9_9BURK</name>
<feature type="domain" description="Alpha/beta hydrolase fold-3" evidence="3">
    <location>
        <begin position="95"/>
        <end position="300"/>
    </location>
</feature>
<dbReference type="EMBL" id="BGZJ01000002">
    <property type="protein sequence ID" value="GBO94882.1"/>
    <property type="molecule type" value="Genomic_DNA"/>
</dbReference>
<organism evidence="4 5">
    <name type="scientific">Mesosutterella multiformis</name>
    <dbReference type="NCBI Taxonomy" id="2259133"/>
    <lineage>
        <taxon>Bacteria</taxon>
        <taxon>Pseudomonadati</taxon>
        <taxon>Pseudomonadota</taxon>
        <taxon>Betaproteobacteria</taxon>
        <taxon>Burkholderiales</taxon>
        <taxon>Sutterellaceae</taxon>
        <taxon>Mesosutterella</taxon>
    </lineage>
</organism>
<accession>A0A388SER9</accession>